<organism evidence="2 3">
    <name type="scientific">Aurantimonas aggregata</name>
    <dbReference type="NCBI Taxonomy" id="2047720"/>
    <lineage>
        <taxon>Bacteria</taxon>
        <taxon>Pseudomonadati</taxon>
        <taxon>Pseudomonadota</taxon>
        <taxon>Alphaproteobacteria</taxon>
        <taxon>Hyphomicrobiales</taxon>
        <taxon>Aurantimonadaceae</taxon>
        <taxon>Aurantimonas</taxon>
    </lineage>
</organism>
<dbReference type="InterPro" id="IPR009642">
    <property type="entry name" value="DUF1236"/>
</dbReference>
<dbReference type="AlphaFoldDB" id="A0A6L9MPD9"/>
<comment type="caution">
    <text evidence="2">The sequence shown here is derived from an EMBL/GenBank/DDBJ whole genome shotgun (WGS) entry which is preliminary data.</text>
</comment>
<evidence type="ECO:0000313" key="3">
    <source>
        <dbReference type="Proteomes" id="UP000476332"/>
    </source>
</evidence>
<name>A0A6L9MPD9_9HYPH</name>
<keyword evidence="3" id="KW-1185">Reference proteome</keyword>
<dbReference type="Proteomes" id="UP000476332">
    <property type="component" value="Unassembled WGS sequence"/>
</dbReference>
<dbReference type="InterPro" id="IPR003646">
    <property type="entry name" value="SH3-like_bac-type"/>
</dbReference>
<reference evidence="2 3" key="1">
    <citation type="submission" date="2020-01" db="EMBL/GenBank/DDBJ databases">
        <title>Genomes of bacteria type strains.</title>
        <authorList>
            <person name="Chen J."/>
            <person name="Zhu S."/>
            <person name="Chen J."/>
        </authorList>
    </citation>
    <scope>NUCLEOTIDE SEQUENCE [LARGE SCALE GENOMIC DNA]</scope>
    <source>
        <strain evidence="2 3">KCTC 52919</strain>
    </source>
</reference>
<dbReference type="Gene3D" id="2.30.30.40">
    <property type="entry name" value="SH3 Domains"/>
    <property type="match status" value="1"/>
</dbReference>
<gene>
    <name evidence="2" type="ORF">GTW51_21890</name>
</gene>
<feature type="domain" description="SH3b" evidence="1">
    <location>
        <begin position="25"/>
        <end position="90"/>
    </location>
</feature>
<evidence type="ECO:0000259" key="1">
    <source>
        <dbReference type="PROSITE" id="PS51781"/>
    </source>
</evidence>
<evidence type="ECO:0000313" key="2">
    <source>
        <dbReference type="EMBL" id="NDV89318.1"/>
    </source>
</evidence>
<dbReference type="PROSITE" id="PS51781">
    <property type="entry name" value="SH3B"/>
    <property type="match status" value="1"/>
</dbReference>
<protein>
    <submittedName>
        <fullName evidence="2">DUF1236 domain-containing protein</fullName>
    </submittedName>
</protein>
<proteinExistence type="predicted"/>
<sequence length="219" mass="22291">MFVATGLPAAAQTTVPAAGETTVTTSTQTVSATTDLNIRSGPGPNYDIVGVIGNGDAATLEGCTDSGAWCRVTVDGTAGWAYSQYLTADMGGETVVVTERRTEYPVVTYEDSGGAGEVGGAATGAVIGAVVGGPIGAAVGGAAGLVAGAALNPPDERIEYVRSNPVETVYLDGEAVVGAQLPEAVELQAIPDYEYRYVYVNGQPVLVDPSNRQVVYVVR</sequence>
<dbReference type="Pfam" id="PF08239">
    <property type="entry name" value="SH3_3"/>
    <property type="match status" value="1"/>
</dbReference>
<accession>A0A6L9MPD9</accession>
<dbReference type="EMBL" id="JAAAMJ010000036">
    <property type="protein sequence ID" value="NDV89318.1"/>
    <property type="molecule type" value="Genomic_DNA"/>
</dbReference>
<dbReference type="Pfam" id="PF06823">
    <property type="entry name" value="DUF1236"/>
    <property type="match status" value="1"/>
</dbReference>